<feature type="domain" description="Response regulatory" evidence="4">
    <location>
        <begin position="5"/>
        <end position="122"/>
    </location>
</feature>
<evidence type="ECO:0000313" key="6">
    <source>
        <dbReference type="Proteomes" id="UP000178425"/>
    </source>
</evidence>
<evidence type="ECO:0000259" key="4">
    <source>
        <dbReference type="PROSITE" id="PS50110"/>
    </source>
</evidence>
<reference evidence="5 6" key="1">
    <citation type="journal article" date="2016" name="Nat. Commun.">
        <title>Thousands of microbial genomes shed light on interconnected biogeochemical processes in an aquifer system.</title>
        <authorList>
            <person name="Anantharaman K."/>
            <person name="Brown C.T."/>
            <person name="Hug L.A."/>
            <person name="Sharon I."/>
            <person name="Castelle C.J."/>
            <person name="Probst A.J."/>
            <person name="Thomas B.C."/>
            <person name="Singh A."/>
            <person name="Wilkins M.J."/>
            <person name="Karaoz U."/>
            <person name="Brodie E.L."/>
            <person name="Williams K.H."/>
            <person name="Hubbard S.S."/>
            <person name="Banfield J.F."/>
        </authorList>
    </citation>
    <scope>NUCLEOTIDE SEQUENCE [LARGE SCALE GENOMIC DNA]</scope>
</reference>
<dbReference type="Gene3D" id="3.40.50.2300">
    <property type="match status" value="1"/>
</dbReference>
<dbReference type="SMART" id="SM00448">
    <property type="entry name" value="REC"/>
    <property type="match status" value="1"/>
</dbReference>
<dbReference type="InterPro" id="IPR011006">
    <property type="entry name" value="CheY-like_superfamily"/>
</dbReference>
<dbReference type="PANTHER" id="PTHR44591:SF14">
    <property type="entry name" value="PROTEIN PILG"/>
    <property type="match status" value="1"/>
</dbReference>
<dbReference type="InterPro" id="IPR050595">
    <property type="entry name" value="Bact_response_regulator"/>
</dbReference>
<dbReference type="CDD" id="cd00156">
    <property type="entry name" value="REC"/>
    <property type="match status" value="1"/>
</dbReference>
<dbReference type="SUPFAM" id="SSF52172">
    <property type="entry name" value="CheY-like"/>
    <property type="match status" value="1"/>
</dbReference>
<dbReference type="EMBL" id="MFHI01000041">
    <property type="protein sequence ID" value="OGF77446.1"/>
    <property type="molecule type" value="Genomic_DNA"/>
</dbReference>
<organism evidence="5 6">
    <name type="scientific">Candidatus Giovannonibacteria bacterium RIFCSPHIGHO2_02_43_13</name>
    <dbReference type="NCBI Taxonomy" id="1798330"/>
    <lineage>
        <taxon>Bacteria</taxon>
        <taxon>Candidatus Giovannoniibacteriota</taxon>
    </lineage>
</organism>
<evidence type="ECO:0000256" key="1">
    <source>
        <dbReference type="ARBA" id="ARBA00022553"/>
    </source>
</evidence>
<evidence type="ECO:0000313" key="5">
    <source>
        <dbReference type="EMBL" id="OGF77446.1"/>
    </source>
</evidence>
<keyword evidence="2" id="KW-0902">Two-component regulatory system</keyword>
<protein>
    <recommendedName>
        <fullName evidence="4">Response regulatory domain-containing protein</fullName>
    </recommendedName>
</protein>
<accession>A0A1F5WP58</accession>
<dbReference type="Proteomes" id="UP000178425">
    <property type="component" value="Unassembled WGS sequence"/>
</dbReference>
<dbReference type="PANTHER" id="PTHR44591">
    <property type="entry name" value="STRESS RESPONSE REGULATOR PROTEIN 1"/>
    <property type="match status" value="1"/>
</dbReference>
<name>A0A1F5WP58_9BACT</name>
<dbReference type="GO" id="GO:0000160">
    <property type="term" value="P:phosphorelay signal transduction system"/>
    <property type="evidence" value="ECO:0007669"/>
    <property type="project" value="UniProtKB-KW"/>
</dbReference>
<proteinExistence type="predicted"/>
<keyword evidence="1" id="KW-0597">Phosphoprotein</keyword>
<evidence type="ECO:0000256" key="3">
    <source>
        <dbReference type="PROSITE-ProRule" id="PRU00169"/>
    </source>
</evidence>
<dbReference type="AlphaFoldDB" id="A0A1F5WP58"/>
<sequence>MLPKKILIVDDDEILRGINKSVFMAGGFEVAVAKDGQDAWEQLEKGYRPDIVLTGILMPRLGGFDLFLKIKGDQRLSGIPVVILSHRGMAEDQKKAKELGIADFIIQATTPAPEAVRRCQLILGLSQKFKILTQADKLDGMLFANHLLQKEKLLEKLGNEIVFEIEEEKSTGTFKIRVGK</sequence>
<dbReference type="Pfam" id="PF00072">
    <property type="entry name" value="Response_reg"/>
    <property type="match status" value="1"/>
</dbReference>
<evidence type="ECO:0000256" key="2">
    <source>
        <dbReference type="ARBA" id="ARBA00023012"/>
    </source>
</evidence>
<dbReference type="InterPro" id="IPR001789">
    <property type="entry name" value="Sig_transdc_resp-reg_receiver"/>
</dbReference>
<gene>
    <name evidence="5" type="ORF">A2W54_04840</name>
</gene>
<comment type="caution">
    <text evidence="3">Lacks conserved residue(s) required for the propagation of feature annotation.</text>
</comment>
<comment type="caution">
    <text evidence="5">The sequence shown here is derived from an EMBL/GenBank/DDBJ whole genome shotgun (WGS) entry which is preliminary data.</text>
</comment>
<dbReference type="PROSITE" id="PS50110">
    <property type="entry name" value="RESPONSE_REGULATORY"/>
    <property type="match status" value="1"/>
</dbReference>